<gene>
    <name evidence="2" type="ORF">PIN31115_01024</name>
</gene>
<reference evidence="2 3" key="1">
    <citation type="submission" date="2019-08" db="EMBL/GenBank/DDBJ databases">
        <authorList>
            <person name="Peeters C."/>
        </authorList>
    </citation>
    <scope>NUCLEOTIDE SEQUENCE [LARGE SCALE GENOMIC DNA]</scope>
    <source>
        <strain evidence="2 3">LMG 31115</strain>
    </source>
</reference>
<dbReference type="Pfam" id="PF07813">
    <property type="entry name" value="LTXXQ"/>
    <property type="match status" value="1"/>
</dbReference>
<evidence type="ECO:0000256" key="1">
    <source>
        <dbReference type="SAM" id="SignalP"/>
    </source>
</evidence>
<name>A0A5E4SYF8_9BURK</name>
<sequence>MEQSLSPDSPNTTRWIATTTCLTLAMASPFAQAAPMPAGAGTPGQPHLVNTAARSRIETRITDLHAKLHITRSQEGLWKDFTDVMRANGDAMTTLAQSRKDNQNRMSALDDMKSYSELAQAHADGVTKLGPPFETLYNSMSDAQKANADAVFRSAEHHTPPAK</sequence>
<feature type="signal peptide" evidence="1">
    <location>
        <begin position="1"/>
        <end position="33"/>
    </location>
</feature>
<feature type="chain" id="PRO_5022993907" description="LTXXQ motif family protein" evidence="1">
    <location>
        <begin position="34"/>
        <end position="163"/>
    </location>
</feature>
<dbReference type="RefSeq" id="WP_254439419.1">
    <property type="nucleotide sequence ID" value="NZ_CABPSI010000001.1"/>
</dbReference>
<dbReference type="EMBL" id="CABPSI010000001">
    <property type="protein sequence ID" value="VVD79214.1"/>
    <property type="molecule type" value="Genomic_DNA"/>
</dbReference>
<proteinExistence type="predicted"/>
<evidence type="ECO:0008006" key="4">
    <source>
        <dbReference type="Google" id="ProtNLM"/>
    </source>
</evidence>
<organism evidence="2 3">
    <name type="scientific">Pandoraea iniqua</name>
    <dbReference type="NCBI Taxonomy" id="2508288"/>
    <lineage>
        <taxon>Bacteria</taxon>
        <taxon>Pseudomonadati</taxon>
        <taxon>Pseudomonadota</taxon>
        <taxon>Betaproteobacteria</taxon>
        <taxon>Burkholderiales</taxon>
        <taxon>Burkholderiaceae</taxon>
        <taxon>Pandoraea</taxon>
    </lineage>
</organism>
<keyword evidence="1" id="KW-0732">Signal</keyword>
<dbReference type="GO" id="GO:0042597">
    <property type="term" value="C:periplasmic space"/>
    <property type="evidence" value="ECO:0007669"/>
    <property type="project" value="InterPro"/>
</dbReference>
<dbReference type="Proteomes" id="UP000333828">
    <property type="component" value="Unassembled WGS sequence"/>
</dbReference>
<protein>
    <recommendedName>
        <fullName evidence="4">LTXXQ motif family protein</fullName>
    </recommendedName>
</protein>
<dbReference type="InterPro" id="IPR012899">
    <property type="entry name" value="LTXXQ"/>
</dbReference>
<keyword evidence="3" id="KW-1185">Reference proteome</keyword>
<evidence type="ECO:0000313" key="3">
    <source>
        <dbReference type="Proteomes" id="UP000333828"/>
    </source>
</evidence>
<accession>A0A5E4SYF8</accession>
<evidence type="ECO:0000313" key="2">
    <source>
        <dbReference type="EMBL" id="VVD79214.1"/>
    </source>
</evidence>
<dbReference type="AlphaFoldDB" id="A0A5E4SYF8"/>